<keyword evidence="3" id="KW-1185">Reference proteome</keyword>
<reference evidence="2 3" key="1">
    <citation type="journal article" date="2014" name="PLoS ONE">
        <title>De novo Genome Assembly of the Fungal Plant Pathogen Pyrenophora semeniperda.</title>
        <authorList>
            <person name="Soliai M.M."/>
            <person name="Meyer S.E."/>
            <person name="Udall J.A."/>
            <person name="Elzinga D.E."/>
            <person name="Hermansen R.A."/>
            <person name="Bodily P.M."/>
            <person name="Hart A.A."/>
            <person name="Coleman C.E."/>
        </authorList>
    </citation>
    <scope>NUCLEOTIDE SEQUENCE [LARGE SCALE GENOMIC DNA]</scope>
    <source>
        <strain evidence="2 3">CCB06</strain>
        <tissue evidence="2">Mycelium</tissue>
    </source>
</reference>
<gene>
    <name evidence="2" type="ORF">GMOD_00002380</name>
</gene>
<dbReference type="Proteomes" id="UP000265663">
    <property type="component" value="Unassembled WGS sequence"/>
</dbReference>
<protein>
    <submittedName>
        <fullName evidence="2">Set domain</fullName>
    </submittedName>
</protein>
<name>A0A3M7LXS6_9PLEO</name>
<evidence type="ECO:0000256" key="1">
    <source>
        <dbReference type="SAM" id="Coils"/>
    </source>
</evidence>
<organism evidence="2 3">
    <name type="scientific">Pyrenophora seminiperda CCB06</name>
    <dbReference type="NCBI Taxonomy" id="1302712"/>
    <lineage>
        <taxon>Eukaryota</taxon>
        <taxon>Fungi</taxon>
        <taxon>Dikarya</taxon>
        <taxon>Ascomycota</taxon>
        <taxon>Pezizomycotina</taxon>
        <taxon>Dothideomycetes</taxon>
        <taxon>Pleosporomycetidae</taxon>
        <taxon>Pleosporales</taxon>
        <taxon>Pleosporineae</taxon>
        <taxon>Pleosporaceae</taxon>
        <taxon>Pyrenophora</taxon>
    </lineage>
</organism>
<dbReference type="OrthoDB" id="4338954at2759"/>
<evidence type="ECO:0000313" key="2">
    <source>
        <dbReference type="EMBL" id="RMZ66986.1"/>
    </source>
</evidence>
<keyword evidence="1" id="KW-0175">Coiled coil</keyword>
<dbReference type="EMBL" id="KE747809">
    <property type="protein sequence ID" value="RMZ66986.1"/>
    <property type="molecule type" value="Genomic_DNA"/>
</dbReference>
<feature type="coiled-coil region" evidence="1">
    <location>
        <begin position="150"/>
        <end position="177"/>
    </location>
</feature>
<accession>A0A3M7LXS6</accession>
<sequence>MSFLLRTSTLVRQRLFTTSARARHAISFQDAAAAHMASTPGASAVPRLGKVARWLVPKLDHTMPIRLLTNPTRYLPTMAMVAAGMIYFPRGTASAQPRRPLTLGDANANIGFGVTNALNEANRKVHVALEPTQEQRNQMLMDSYGERSSLEDMERALAGLEAKLSAQKDRATMLEEAYGGRASIEDLQRAMELYEVQ</sequence>
<dbReference type="AlphaFoldDB" id="A0A3M7LXS6"/>
<proteinExistence type="predicted"/>
<evidence type="ECO:0000313" key="3">
    <source>
        <dbReference type="Proteomes" id="UP000265663"/>
    </source>
</evidence>